<organism evidence="2 3">
    <name type="scientific">Phytophthora cactorum</name>
    <dbReference type="NCBI Taxonomy" id="29920"/>
    <lineage>
        <taxon>Eukaryota</taxon>
        <taxon>Sar</taxon>
        <taxon>Stramenopiles</taxon>
        <taxon>Oomycota</taxon>
        <taxon>Peronosporomycetes</taxon>
        <taxon>Peronosporales</taxon>
        <taxon>Peronosporaceae</taxon>
        <taxon>Phytophthora</taxon>
    </lineage>
</organism>
<dbReference type="OrthoDB" id="129686at2759"/>
<proteinExistence type="predicted"/>
<dbReference type="AlphaFoldDB" id="A0A329RA98"/>
<feature type="region of interest" description="Disordered" evidence="1">
    <location>
        <begin position="72"/>
        <end position="138"/>
    </location>
</feature>
<dbReference type="VEuPathDB" id="FungiDB:PC110_g22771"/>
<feature type="compositionally biased region" description="Polar residues" evidence="1">
    <location>
        <begin position="81"/>
        <end position="96"/>
    </location>
</feature>
<protein>
    <submittedName>
        <fullName evidence="2">Uncharacterized protein</fullName>
    </submittedName>
</protein>
<reference evidence="2 3" key="1">
    <citation type="submission" date="2018-01" db="EMBL/GenBank/DDBJ databases">
        <title>Draft genome of the strawberry crown rot pathogen Phytophthora cactorum.</title>
        <authorList>
            <person name="Armitage A.D."/>
            <person name="Lysoe E."/>
            <person name="Nellist C.F."/>
            <person name="Harrison R.J."/>
            <person name="Brurberg M.B."/>
        </authorList>
    </citation>
    <scope>NUCLEOTIDE SEQUENCE [LARGE SCALE GENOMIC DNA]</scope>
    <source>
        <strain evidence="2 3">10300</strain>
    </source>
</reference>
<dbReference type="EMBL" id="MJFZ01002385">
    <property type="protein sequence ID" value="RAW20786.1"/>
    <property type="molecule type" value="Genomic_DNA"/>
</dbReference>
<dbReference type="Proteomes" id="UP000251314">
    <property type="component" value="Unassembled WGS sequence"/>
</dbReference>
<comment type="caution">
    <text evidence="2">The sequence shown here is derived from an EMBL/GenBank/DDBJ whole genome shotgun (WGS) entry which is preliminary data.</text>
</comment>
<gene>
    <name evidence="2" type="ORF">PC110_g22771</name>
</gene>
<feature type="compositionally biased region" description="Low complexity" evidence="1">
    <location>
        <begin position="112"/>
        <end position="127"/>
    </location>
</feature>
<evidence type="ECO:0000313" key="3">
    <source>
        <dbReference type="Proteomes" id="UP000251314"/>
    </source>
</evidence>
<sequence length="289" mass="30956">MSGFRARWRELLREGWKSKVPTGLSNDYTYLMPGKTKKDVRGVDFFVGEAELLAYLDRIALEEMKKAATAKHKAKAAANRPTIQSGQPQIGMSNSQGDGGPLSPNADTADTACANEQSSNAAASSSQGDENLTPGVDPAVSTNLAAEVGDEDVDDAHLTRSLNAEFDVAAASGSEYACSEADVNDPNLEIILQTLQHYTRRVKKKASVYDNDEDLGLGEGDSAVEDAAADPDLHFEPSLLEAVGGVGALARGSVHKNVLTDIKFNRWSGPDTQTSFPYTEKPYDERSDA</sequence>
<dbReference type="PANTHER" id="PTHR37069:SF2">
    <property type="entry name" value="PIGGYBAC TRANSPOSABLE ELEMENT-DERIVED PROTEIN DOMAIN-CONTAINING PROTEIN"/>
    <property type="match status" value="1"/>
</dbReference>
<evidence type="ECO:0000256" key="1">
    <source>
        <dbReference type="SAM" id="MobiDB-lite"/>
    </source>
</evidence>
<keyword evidence="3" id="KW-1185">Reference proteome</keyword>
<dbReference type="PANTHER" id="PTHR37069">
    <property type="entry name" value="DDE_TNP_1_7 DOMAIN-CONTAINING PROTEIN"/>
    <property type="match status" value="1"/>
</dbReference>
<feature type="region of interest" description="Disordered" evidence="1">
    <location>
        <begin position="268"/>
        <end position="289"/>
    </location>
</feature>
<evidence type="ECO:0000313" key="2">
    <source>
        <dbReference type="EMBL" id="RAW20786.1"/>
    </source>
</evidence>
<accession>A0A329RA98</accession>
<name>A0A329RA98_9STRA</name>